<dbReference type="Pfam" id="PF20648">
    <property type="entry name" value="DUF6809"/>
    <property type="match status" value="1"/>
</dbReference>
<reference evidence="1" key="1">
    <citation type="submission" date="2020-08" db="EMBL/GenBank/DDBJ databases">
        <title>Genome public.</title>
        <authorList>
            <person name="Liu C."/>
            <person name="Sun Q."/>
        </authorList>
    </citation>
    <scope>NUCLEOTIDE SEQUENCE</scope>
    <source>
        <strain evidence="1">H8</strain>
    </source>
</reference>
<dbReference type="EMBL" id="JACRSU010000006">
    <property type="protein sequence ID" value="MBC8541857.1"/>
    <property type="molecule type" value="Genomic_DNA"/>
</dbReference>
<keyword evidence="2" id="KW-1185">Reference proteome</keyword>
<dbReference type="RefSeq" id="WP_249313842.1">
    <property type="nucleotide sequence ID" value="NZ_JACRSU010000006.1"/>
</dbReference>
<sequence>MKTLLQKLYSGELDPTKYYVPKNIEFWKQDEAVNNILKKWAKKIGQEEQLDLFDEMLSIYTRMSAIESEEMFQHGFNLAVKLMSEAYSAKLPSEADLTYANKTY</sequence>
<dbReference type="InterPro" id="IPR049215">
    <property type="entry name" value="DUF6809"/>
</dbReference>
<evidence type="ECO:0000313" key="2">
    <source>
        <dbReference type="Proteomes" id="UP000611762"/>
    </source>
</evidence>
<dbReference type="Proteomes" id="UP000611762">
    <property type="component" value="Unassembled WGS sequence"/>
</dbReference>
<name>A0A926DQA6_9FIRM</name>
<organism evidence="1 2">
    <name type="scientific">Congzhengia minquanensis</name>
    <dbReference type="NCBI Taxonomy" id="2763657"/>
    <lineage>
        <taxon>Bacteria</taxon>
        <taxon>Bacillati</taxon>
        <taxon>Bacillota</taxon>
        <taxon>Clostridia</taxon>
        <taxon>Eubacteriales</taxon>
        <taxon>Oscillospiraceae</taxon>
        <taxon>Congzhengia</taxon>
    </lineage>
</organism>
<accession>A0A926DQA6</accession>
<gene>
    <name evidence="1" type="ORF">H8698_12815</name>
</gene>
<comment type="caution">
    <text evidence="1">The sequence shown here is derived from an EMBL/GenBank/DDBJ whole genome shotgun (WGS) entry which is preliminary data.</text>
</comment>
<evidence type="ECO:0000313" key="1">
    <source>
        <dbReference type="EMBL" id="MBC8541857.1"/>
    </source>
</evidence>
<protein>
    <submittedName>
        <fullName evidence="1">Uncharacterized protein</fullName>
    </submittedName>
</protein>
<proteinExistence type="predicted"/>
<dbReference type="AlphaFoldDB" id="A0A926DQA6"/>